<sequence length="407" mass="42738">MKATLLTVPLALLLLGAAGAYTVKKGDTLYSLARNNNLKVEDLRRLNNLTSDNLALGQQLRLSTAERLPTAPPSPATLPKPAATPPSGFTLTPPAEPAKPAEKPVAPPTAPPPTLIVTKTLPPTPSSPPVTIRSGSTFKVGDVEVKLPSQLSMGDAFIIKLTGGGAEQVKVSFPSELSEDVRQPNEVLTPSGAAGVYVVPGRVVLGKTTPVIVEIKLGSEVVRGIIPLTSKARGPVVKLQLSPQVAKKLTDPGKAAEDAMVNKAYLNRGLPLWVRPFAAPLPNPVIPGSFGQSRTYTPGSPVTYHYGADFPAKLGSSIKAINDGTVVIAGMYPVRGGLVMIDHGGGISSLYFHQSKILVKVGQSVKRGDVIGKVGTTGISEGPHLHLEVRVRGEATNPADWIDRLWP</sequence>
<evidence type="ECO:0000256" key="1">
    <source>
        <dbReference type="SAM" id="MobiDB-lite"/>
    </source>
</evidence>
<dbReference type="AlphaFoldDB" id="A0A553ULM2"/>
<dbReference type="InterPro" id="IPR011055">
    <property type="entry name" value="Dup_hybrid_motif"/>
</dbReference>
<dbReference type="SUPFAM" id="SSF51261">
    <property type="entry name" value="Duplicated hybrid motif"/>
    <property type="match status" value="1"/>
</dbReference>
<keyword evidence="5" id="KW-1185">Reference proteome</keyword>
<gene>
    <name evidence="4" type="ORF">FNU79_15800</name>
</gene>
<organism evidence="4 5">
    <name type="scientific">Deinococcus detaillensis</name>
    <dbReference type="NCBI Taxonomy" id="2592048"/>
    <lineage>
        <taxon>Bacteria</taxon>
        <taxon>Thermotogati</taxon>
        <taxon>Deinococcota</taxon>
        <taxon>Deinococci</taxon>
        <taxon>Deinococcales</taxon>
        <taxon>Deinococcaceae</taxon>
        <taxon>Deinococcus</taxon>
    </lineage>
</organism>
<evidence type="ECO:0000256" key="2">
    <source>
        <dbReference type="SAM" id="SignalP"/>
    </source>
</evidence>
<evidence type="ECO:0000259" key="3">
    <source>
        <dbReference type="PROSITE" id="PS51782"/>
    </source>
</evidence>
<feature type="compositionally biased region" description="Pro residues" evidence="1">
    <location>
        <begin position="70"/>
        <end position="84"/>
    </location>
</feature>
<dbReference type="EMBL" id="VKDB01000025">
    <property type="protein sequence ID" value="TSA81092.1"/>
    <property type="molecule type" value="Genomic_DNA"/>
</dbReference>
<dbReference type="InterPro" id="IPR016047">
    <property type="entry name" value="M23ase_b-sheet_dom"/>
</dbReference>
<dbReference type="InterPro" id="IPR018392">
    <property type="entry name" value="LysM"/>
</dbReference>
<dbReference type="Proteomes" id="UP000316092">
    <property type="component" value="Unassembled WGS sequence"/>
</dbReference>
<reference evidence="4 5" key="1">
    <citation type="submission" date="2019-07" db="EMBL/GenBank/DDBJ databases">
        <title>Deinococcus detaillus sp. nov., isolated from humus soil in Antarctica.</title>
        <authorList>
            <person name="Zhang K."/>
        </authorList>
    </citation>
    <scope>NUCLEOTIDE SEQUENCE [LARGE SCALE GENOMIC DNA]</scope>
    <source>
        <strain evidence="4 5">H1</strain>
    </source>
</reference>
<name>A0A553ULM2_9DEIO</name>
<accession>A0A553ULM2</accession>
<dbReference type="PROSITE" id="PS51782">
    <property type="entry name" value="LYSM"/>
    <property type="match status" value="1"/>
</dbReference>
<feature type="domain" description="LysM" evidence="3">
    <location>
        <begin position="19"/>
        <end position="62"/>
    </location>
</feature>
<feature type="compositionally biased region" description="Pro residues" evidence="1">
    <location>
        <begin position="105"/>
        <end position="114"/>
    </location>
</feature>
<evidence type="ECO:0000313" key="5">
    <source>
        <dbReference type="Proteomes" id="UP000316092"/>
    </source>
</evidence>
<protein>
    <submittedName>
        <fullName evidence="4">Peptidoglycan DD-metalloendopeptidase family protein</fullName>
    </submittedName>
</protein>
<dbReference type="InterPro" id="IPR050570">
    <property type="entry name" value="Cell_wall_metabolism_enzyme"/>
</dbReference>
<dbReference type="RefSeq" id="WP_143721761.1">
    <property type="nucleotide sequence ID" value="NZ_VKDB01000025.1"/>
</dbReference>
<dbReference type="SUPFAM" id="SSF54106">
    <property type="entry name" value="LysM domain"/>
    <property type="match status" value="1"/>
</dbReference>
<comment type="caution">
    <text evidence="4">The sequence shown here is derived from an EMBL/GenBank/DDBJ whole genome shotgun (WGS) entry which is preliminary data.</text>
</comment>
<dbReference type="Pfam" id="PF01551">
    <property type="entry name" value="Peptidase_M23"/>
    <property type="match status" value="1"/>
</dbReference>
<dbReference type="OrthoDB" id="5623881at2"/>
<dbReference type="PANTHER" id="PTHR21666:SF287">
    <property type="entry name" value="CYTOPLASMIC MEMBRANE PROTEIN"/>
    <property type="match status" value="1"/>
</dbReference>
<dbReference type="InterPro" id="IPR036779">
    <property type="entry name" value="LysM_dom_sf"/>
</dbReference>
<dbReference type="CDD" id="cd00118">
    <property type="entry name" value="LysM"/>
    <property type="match status" value="1"/>
</dbReference>
<dbReference type="PANTHER" id="PTHR21666">
    <property type="entry name" value="PEPTIDASE-RELATED"/>
    <property type="match status" value="1"/>
</dbReference>
<keyword evidence="2" id="KW-0732">Signal</keyword>
<feature type="region of interest" description="Disordered" evidence="1">
    <location>
        <begin position="68"/>
        <end position="133"/>
    </location>
</feature>
<dbReference type="Pfam" id="PF01476">
    <property type="entry name" value="LysM"/>
    <property type="match status" value="1"/>
</dbReference>
<dbReference type="GO" id="GO:0004222">
    <property type="term" value="F:metalloendopeptidase activity"/>
    <property type="evidence" value="ECO:0007669"/>
    <property type="project" value="TreeGrafter"/>
</dbReference>
<proteinExistence type="predicted"/>
<feature type="signal peptide" evidence="2">
    <location>
        <begin position="1"/>
        <end position="20"/>
    </location>
</feature>
<dbReference type="Gene3D" id="3.10.350.10">
    <property type="entry name" value="LysM domain"/>
    <property type="match status" value="1"/>
</dbReference>
<dbReference type="SMART" id="SM00257">
    <property type="entry name" value="LysM"/>
    <property type="match status" value="1"/>
</dbReference>
<feature type="chain" id="PRO_5021923669" evidence="2">
    <location>
        <begin position="21"/>
        <end position="407"/>
    </location>
</feature>
<evidence type="ECO:0000313" key="4">
    <source>
        <dbReference type="EMBL" id="TSA81092.1"/>
    </source>
</evidence>
<dbReference type="CDD" id="cd12797">
    <property type="entry name" value="M23_peptidase"/>
    <property type="match status" value="1"/>
</dbReference>
<dbReference type="Gene3D" id="2.70.70.10">
    <property type="entry name" value="Glucose Permease (Domain IIA)"/>
    <property type="match status" value="1"/>
</dbReference>